<evidence type="ECO:0000313" key="4">
    <source>
        <dbReference type="Proteomes" id="UP001164963"/>
    </source>
</evidence>
<feature type="domain" description="Condensation" evidence="2">
    <location>
        <begin position="5"/>
        <end position="353"/>
    </location>
</feature>
<gene>
    <name evidence="3" type="ORF">NEH16_06810</name>
</gene>
<evidence type="ECO:0000259" key="2">
    <source>
        <dbReference type="Pfam" id="PF00668"/>
    </source>
</evidence>
<dbReference type="Proteomes" id="UP001164963">
    <property type="component" value="Chromosome"/>
</dbReference>
<dbReference type="PANTHER" id="PTHR45527:SF1">
    <property type="entry name" value="FATTY ACID SYNTHASE"/>
    <property type="match status" value="1"/>
</dbReference>
<name>A0ABY6PNZ8_9ACTN</name>
<dbReference type="RefSeq" id="WP_265540111.1">
    <property type="nucleotide sequence ID" value="NZ_CP098740.1"/>
</dbReference>
<protein>
    <submittedName>
        <fullName evidence="3">Condensation domain-containing protein</fullName>
    </submittedName>
</protein>
<dbReference type="EMBL" id="CP098740">
    <property type="protein sequence ID" value="UZK53900.1"/>
    <property type="molecule type" value="Genomic_DNA"/>
</dbReference>
<evidence type="ECO:0000313" key="3">
    <source>
        <dbReference type="EMBL" id="UZK53900.1"/>
    </source>
</evidence>
<dbReference type="InterPro" id="IPR023213">
    <property type="entry name" value="CAT-like_dom_sf"/>
</dbReference>
<evidence type="ECO:0000256" key="1">
    <source>
        <dbReference type="SAM" id="MobiDB-lite"/>
    </source>
</evidence>
<dbReference type="Pfam" id="PF00668">
    <property type="entry name" value="Condensation"/>
    <property type="match status" value="1"/>
</dbReference>
<dbReference type="Gene3D" id="3.30.559.30">
    <property type="entry name" value="Nonribosomal peptide synthetase, condensation domain"/>
    <property type="match status" value="1"/>
</dbReference>
<reference evidence="3" key="1">
    <citation type="journal article" date="2022" name="Front. Microbiol.">
        <title>Mirubactin C rescues the lethal effect of cell wall biosynthesis mutations in Bacillus subtilis.</title>
        <authorList>
            <person name="Kepplinger B."/>
            <person name="Wen X."/>
            <person name="Tyler A.R."/>
            <person name="Kim B.Y."/>
            <person name="Brown J."/>
            <person name="Banks P."/>
            <person name="Dashti Y."/>
            <person name="Mackenzie E.S."/>
            <person name="Wills C."/>
            <person name="Kawai Y."/>
            <person name="Waldron K.J."/>
            <person name="Allenby N.E.E."/>
            <person name="Wu L.J."/>
            <person name="Hall M.J."/>
            <person name="Errington J."/>
        </authorList>
    </citation>
    <scope>NUCLEOTIDE SEQUENCE</scope>
    <source>
        <strain evidence="3">MDA8-470</strain>
    </source>
</reference>
<dbReference type="SUPFAM" id="SSF52777">
    <property type="entry name" value="CoA-dependent acyltransferases"/>
    <property type="match status" value="2"/>
</dbReference>
<dbReference type="Gene3D" id="3.40.50.12780">
    <property type="entry name" value="N-terminal domain of ligase-like"/>
    <property type="match status" value="1"/>
</dbReference>
<organism evidence="3 4">
    <name type="scientific">Streptomyces drozdowiczii</name>
    <dbReference type="NCBI Taxonomy" id="202862"/>
    <lineage>
        <taxon>Bacteria</taxon>
        <taxon>Bacillati</taxon>
        <taxon>Actinomycetota</taxon>
        <taxon>Actinomycetes</taxon>
        <taxon>Kitasatosporales</taxon>
        <taxon>Streptomycetaceae</taxon>
        <taxon>Streptomyces</taxon>
    </lineage>
</organism>
<proteinExistence type="predicted"/>
<feature type="compositionally biased region" description="Polar residues" evidence="1">
    <location>
        <begin position="508"/>
        <end position="517"/>
    </location>
</feature>
<dbReference type="PANTHER" id="PTHR45527">
    <property type="entry name" value="NONRIBOSOMAL PEPTIDE SYNTHETASE"/>
    <property type="match status" value="1"/>
</dbReference>
<keyword evidence="4" id="KW-1185">Reference proteome</keyword>
<dbReference type="InterPro" id="IPR001242">
    <property type="entry name" value="Condensation_dom"/>
</dbReference>
<dbReference type="Gene3D" id="3.30.559.10">
    <property type="entry name" value="Chloramphenicol acetyltransferase-like domain"/>
    <property type="match status" value="1"/>
</dbReference>
<dbReference type="InterPro" id="IPR042099">
    <property type="entry name" value="ANL_N_sf"/>
</dbReference>
<feature type="region of interest" description="Disordered" evidence="1">
    <location>
        <begin position="495"/>
        <end position="517"/>
    </location>
</feature>
<sequence length="517" mass="54874">MNAQVQDVLPLSPAQEGLLFHTLRDTAGPDPYLVQARFRIGPGVDPGRVRAALTALLDRHPNLRACFRHANLKQPVQVVPRAVRVPWREADLTGLPAAEADTRTDRLLRADAARRFDPARPPLLRATLVRRGDGSELVLTFHHLLLDGWSMPVVEADLAALTAGRPLPPAAPYRDYLAWLSRQDADKARAAWAEALADLSPPALLAGPAAAPEDGGALDRARVLLTADATAALARRAREAGVTLNTVVQAAWALVVARTTGSRDVVFGAVVSGRPHDLPGVESMVGLFVNTLPVRVRLRDGESVDDLLVRLQDEQSRLAAHQHARLADVQRASGTRELFDSVLAFENFPQRAEGDPGPGEPALHEVADATHYPVTLAVGAGERLLLSVGCRRGLSAADFAARTSRALELLADGGDRAADTLDVLPPAEHRRLTALAAGPRRPGAGPATITGRFAEQAGRTPDAPAVESASGVLTYAALDAASDALASRLVHAGRRPATPSRCCCPARRTSSWPSSAS</sequence>
<dbReference type="SUPFAM" id="SSF56801">
    <property type="entry name" value="Acetyl-CoA synthetase-like"/>
    <property type="match status" value="1"/>
</dbReference>
<accession>A0ABY6PNZ8</accession>